<evidence type="ECO:0000259" key="6">
    <source>
        <dbReference type="Pfam" id="PF02631"/>
    </source>
</evidence>
<protein>
    <recommendedName>
        <fullName evidence="3 5">Regulatory protein RecX</fullName>
    </recommendedName>
</protein>
<dbReference type="EMBL" id="SLYB01000005">
    <property type="protein sequence ID" value="TCP96241.1"/>
    <property type="molecule type" value="Genomic_DNA"/>
</dbReference>
<dbReference type="InterPro" id="IPR053925">
    <property type="entry name" value="RecX_HTH_3rd"/>
</dbReference>
<dbReference type="Proteomes" id="UP000295763">
    <property type="component" value="Unassembled WGS sequence"/>
</dbReference>
<comment type="subcellular location">
    <subcellularLocation>
        <location evidence="1 5">Cytoplasm</location>
    </subcellularLocation>
</comment>
<feature type="domain" description="RecX first three-helical" evidence="8">
    <location>
        <begin position="4"/>
        <end position="40"/>
    </location>
</feature>
<dbReference type="GO" id="GO:0005737">
    <property type="term" value="C:cytoplasm"/>
    <property type="evidence" value="ECO:0007669"/>
    <property type="project" value="UniProtKB-SubCell"/>
</dbReference>
<dbReference type="NCBIfam" id="NF001057">
    <property type="entry name" value="PRK00117.3-3"/>
    <property type="match status" value="1"/>
</dbReference>
<gene>
    <name evidence="5" type="primary">recX</name>
    <name evidence="9" type="ORF">EDC44_10562</name>
</gene>
<keyword evidence="10" id="KW-1185">Reference proteome</keyword>
<dbReference type="RefSeq" id="WP_131975520.1">
    <property type="nucleotide sequence ID" value="NZ_SLYB01000005.1"/>
</dbReference>
<dbReference type="Pfam" id="PF02631">
    <property type="entry name" value="RecX_HTH2"/>
    <property type="match status" value="1"/>
</dbReference>
<reference evidence="9 10" key="1">
    <citation type="submission" date="2019-03" db="EMBL/GenBank/DDBJ databases">
        <title>Genomic Encyclopedia of Type Strains, Phase IV (KMG-IV): sequencing the most valuable type-strain genomes for metagenomic binning, comparative biology and taxonomic classification.</title>
        <authorList>
            <person name="Goeker M."/>
        </authorList>
    </citation>
    <scope>NUCLEOTIDE SEQUENCE [LARGE SCALE GENOMIC DNA]</scope>
    <source>
        <strain evidence="9 10">DSM 28404</strain>
    </source>
</reference>
<name>A0A4R2T420_9PAST</name>
<organism evidence="9 10">
    <name type="scientific">Cricetibacter osteomyelitidis</name>
    <dbReference type="NCBI Taxonomy" id="1521931"/>
    <lineage>
        <taxon>Bacteria</taxon>
        <taxon>Pseudomonadati</taxon>
        <taxon>Pseudomonadota</taxon>
        <taxon>Gammaproteobacteria</taxon>
        <taxon>Pasteurellales</taxon>
        <taxon>Pasteurellaceae</taxon>
        <taxon>Cricetibacter</taxon>
    </lineage>
</organism>
<evidence type="ECO:0000259" key="7">
    <source>
        <dbReference type="Pfam" id="PF21981"/>
    </source>
</evidence>
<evidence type="ECO:0000256" key="5">
    <source>
        <dbReference type="HAMAP-Rule" id="MF_01114"/>
    </source>
</evidence>
<dbReference type="GO" id="GO:0006282">
    <property type="term" value="P:regulation of DNA repair"/>
    <property type="evidence" value="ECO:0007669"/>
    <property type="project" value="UniProtKB-UniRule"/>
</dbReference>
<dbReference type="Pfam" id="PF21982">
    <property type="entry name" value="RecX_HTH1"/>
    <property type="match status" value="1"/>
</dbReference>
<feature type="domain" description="RecX second three-helical" evidence="6">
    <location>
        <begin position="50"/>
        <end position="90"/>
    </location>
</feature>
<evidence type="ECO:0000256" key="2">
    <source>
        <dbReference type="ARBA" id="ARBA00009695"/>
    </source>
</evidence>
<dbReference type="InterPro" id="IPR003783">
    <property type="entry name" value="Regulatory_RecX"/>
</dbReference>
<evidence type="ECO:0000256" key="3">
    <source>
        <dbReference type="ARBA" id="ARBA00018111"/>
    </source>
</evidence>
<evidence type="ECO:0000256" key="1">
    <source>
        <dbReference type="ARBA" id="ARBA00004496"/>
    </source>
</evidence>
<evidence type="ECO:0000313" key="10">
    <source>
        <dbReference type="Proteomes" id="UP000295763"/>
    </source>
</evidence>
<proteinExistence type="inferred from homology"/>
<evidence type="ECO:0000256" key="4">
    <source>
        <dbReference type="ARBA" id="ARBA00022490"/>
    </source>
</evidence>
<evidence type="ECO:0000259" key="8">
    <source>
        <dbReference type="Pfam" id="PF21982"/>
    </source>
</evidence>
<evidence type="ECO:0000313" key="9">
    <source>
        <dbReference type="EMBL" id="TCP96241.1"/>
    </source>
</evidence>
<dbReference type="InterPro" id="IPR036388">
    <property type="entry name" value="WH-like_DNA-bd_sf"/>
</dbReference>
<dbReference type="PANTHER" id="PTHR33602">
    <property type="entry name" value="REGULATORY PROTEIN RECX FAMILY PROTEIN"/>
    <property type="match status" value="1"/>
</dbReference>
<dbReference type="Pfam" id="PF21981">
    <property type="entry name" value="RecX_HTH3"/>
    <property type="match status" value="1"/>
</dbReference>
<sequence>MSLALNYIVNLLSRREYSEYELRCKMQEKAFTEEEINEALTCCQKRNWQNDKRFCESYLNTRSQRGYGLNRIKQELQYLKGVPSHVIADVVAESEIDWYVLALNVLRKKFPDFADKQDLKSKQKIWRYMLSHGFNQDEFAGYVGGEEFN</sequence>
<dbReference type="AlphaFoldDB" id="A0A4R2T420"/>
<comment type="caution">
    <text evidence="9">The sequence shown here is derived from an EMBL/GenBank/DDBJ whole genome shotgun (WGS) entry which is preliminary data.</text>
</comment>
<dbReference type="PANTHER" id="PTHR33602:SF1">
    <property type="entry name" value="REGULATORY PROTEIN RECX FAMILY PROTEIN"/>
    <property type="match status" value="1"/>
</dbReference>
<comment type="similarity">
    <text evidence="2 5">Belongs to the RecX family.</text>
</comment>
<comment type="function">
    <text evidence="5">Modulates RecA activity.</text>
</comment>
<dbReference type="Gene3D" id="1.10.10.10">
    <property type="entry name" value="Winged helix-like DNA-binding domain superfamily/Winged helix DNA-binding domain"/>
    <property type="match status" value="3"/>
</dbReference>
<feature type="domain" description="RecX third three-helical" evidence="7">
    <location>
        <begin position="99"/>
        <end position="137"/>
    </location>
</feature>
<dbReference type="InterPro" id="IPR053924">
    <property type="entry name" value="RecX_HTH_2nd"/>
</dbReference>
<keyword evidence="4 5" id="KW-0963">Cytoplasm</keyword>
<accession>A0A4R2T420</accession>
<dbReference type="HAMAP" id="MF_01114">
    <property type="entry name" value="RecX"/>
    <property type="match status" value="1"/>
</dbReference>
<dbReference type="OrthoDB" id="7066780at2"/>
<dbReference type="InterPro" id="IPR053926">
    <property type="entry name" value="RecX_HTH_1st"/>
</dbReference>